<gene>
    <name evidence="7" type="ORF">L0664_10765</name>
</gene>
<comment type="function">
    <text evidence="1">Required for bacteriochlorophyll biosynthesis. Directly involved in the assembly of both the B875 and B800-850 pigment-protein complexes.</text>
</comment>
<keyword evidence="8" id="KW-1185">Reference proteome</keyword>
<evidence type="ECO:0000313" key="7">
    <source>
        <dbReference type="EMBL" id="MCF2871545.1"/>
    </source>
</evidence>
<name>A0ABS9CYR1_9RHOB</name>
<dbReference type="Proteomes" id="UP001200557">
    <property type="component" value="Unassembled WGS sequence"/>
</dbReference>
<evidence type="ECO:0000256" key="1">
    <source>
        <dbReference type="ARBA" id="ARBA00003128"/>
    </source>
</evidence>
<keyword evidence="6" id="KW-1133">Transmembrane helix</keyword>
<dbReference type="RefSeq" id="WP_235225818.1">
    <property type="nucleotide sequence ID" value="NZ_JAKGAQ010000002.1"/>
</dbReference>
<feature type="transmembrane region" description="Helical" evidence="6">
    <location>
        <begin position="22"/>
        <end position="44"/>
    </location>
</feature>
<sequence length="74" mass="8378">MTDFTNNSQSEPRSTNAAKREYGAYFAIIFMACLPLALFTWILFTARNFRLPEKDPVQAAWSQAGIITPMIFNA</sequence>
<keyword evidence="4" id="KW-0149">Chlorophyll biosynthesis</keyword>
<evidence type="ECO:0000256" key="5">
    <source>
        <dbReference type="ARBA" id="ARBA00023181"/>
    </source>
</evidence>
<organism evidence="7 8">
    <name type="scientific">Octadecabacter dasysiphoniae</name>
    <dbReference type="NCBI Taxonomy" id="2909341"/>
    <lineage>
        <taxon>Bacteria</taxon>
        <taxon>Pseudomonadati</taxon>
        <taxon>Pseudomonadota</taxon>
        <taxon>Alphaproteobacteria</taxon>
        <taxon>Rhodobacterales</taxon>
        <taxon>Roseobacteraceae</taxon>
        <taxon>Octadecabacter</taxon>
    </lineage>
</organism>
<reference evidence="7 8" key="1">
    <citation type="submission" date="2022-01" db="EMBL/GenBank/DDBJ databases">
        <title>Octadecabacter sp. nov., isolated from a marine alga.</title>
        <authorList>
            <person name="Jin M.S."/>
            <person name="Kim H.M."/>
            <person name="Han D.M."/>
            <person name="Jung J.J."/>
            <person name="Jeon C.O."/>
        </authorList>
    </citation>
    <scope>NUCLEOTIDE SEQUENCE [LARGE SCALE GENOMIC DNA]</scope>
    <source>
        <strain evidence="7 8">G9-8</strain>
    </source>
</reference>
<evidence type="ECO:0000256" key="4">
    <source>
        <dbReference type="ARBA" id="ARBA00023171"/>
    </source>
</evidence>
<dbReference type="Pfam" id="PF05398">
    <property type="entry name" value="PufQ"/>
    <property type="match status" value="1"/>
</dbReference>
<evidence type="ECO:0000256" key="3">
    <source>
        <dbReference type="ARBA" id="ARBA00022531"/>
    </source>
</evidence>
<evidence type="ECO:0000256" key="2">
    <source>
        <dbReference type="ARBA" id="ARBA00009920"/>
    </source>
</evidence>
<dbReference type="InterPro" id="IPR008800">
    <property type="entry name" value="PufQ_cyt-su"/>
</dbReference>
<keyword evidence="5" id="KW-0077">Bacteriochlorophyll biosynthesis</keyword>
<comment type="similarity">
    <text evidence="2">Belongs to the PufQ family.</text>
</comment>
<keyword evidence="3" id="KW-0602">Photosynthesis</keyword>
<comment type="caution">
    <text evidence="7">The sequence shown here is derived from an EMBL/GenBank/DDBJ whole genome shotgun (WGS) entry which is preliminary data.</text>
</comment>
<evidence type="ECO:0000256" key="6">
    <source>
        <dbReference type="SAM" id="Phobius"/>
    </source>
</evidence>
<keyword evidence="6" id="KW-0472">Membrane</keyword>
<proteinExistence type="inferred from homology"/>
<evidence type="ECO:0000313" key="8">
    <source>
        <dbReference type="Proteomes" id="UP001200557"/>
    </source>
</evidence>
<protein>
    <submittedName>
        <fullName evidence="7">Protein pufQ</fullName>
    </submittedName>
</protein>
<keyword evidence="6" id="KW-0812">Transmembrane</keyword>
<accession>A0ABS9CYR1</accession>
<dbReference type="EMBL" id="JAKGAQ010000002">
    <property type="protein sequence ID" value="MCF2871545.1"/>
    <property type="molecule type" value="Genomic_DNA"/>
</dbReference>